<evidence type="ECO:0000256" key="1">
    <source>
        <dbReference type="ARBA" id="ARBA00005323"/>
    </source>
</evidence>
<dbReference type="InterPro" id="IPR051466">
    <property type="entry name" value="D-amino_acid_metab_enzyme"/>
</dbReference>
<dbReference type="PANTHER" id="PTHR28004:SF2">
    <property type="entry name" value="D-SERINE DEHYDRATASE"/>
    <property type="match status" value="1"/>
</dbReference>
<dbReference type="Gene3D" id="3.20.20.10">
    <property type="entry name" value="Alanine racemase"/>
    <property type="match status" value="1"/>
</dbReference>
<dbReference type="CDD" id="cd06819">
    <property type="entry name" value="PLPDE_III_LS_D-TA"/>
    <property type="match status" value="1"/>
</dbReference>
<sequence length="368" mass="40609">MHYNQLDTPCLIIDMDNMDFNIKTMMKKTHDLGLNLRPHTKAHKNPDIAKAQILGGAKGICVAKLGEAEVMADAGIDDILITTPIAGEVKTKRLISLYKKHPNARFIQVIDNKAHAIEINKEAEQENVCVQLLIEVESGQKRCGVEVGDELLDLIKLINSLSNVSYVGLQAYSGHLQHIKGFESRNKQAREAVLPLFNYLKEKLIPNGFKPEIISGGGTGTYQAYSDLEYTEIQAGSYVFMDSSYLSIGDETNQDSNNEFKSALSVIATVISTPTRERAVIDAGMKSLSIDSGMATVLDNTNLIYQTGGDEHGIIHAKNKEHNLTIGDRIVLVPSHCDTTLNNFDFAYCVRDNKVINKICIEGRGRSD</sequence>
<reference evidence="4 5" key="1">
    <citation type="submission" date="2013-09" db="EMBL/GenBank/DDBJ databases">
        <title>Whole genome shotgun sequence of Vibrio azureus NBRC 104587.</title>
        <authorList>
            <person name="Isaki S."/>
            <person name="Hosoyama A."/>
            <person name="Numata M."/>
            <person name="Hashimoto M."/>
            <person name="Hosoyama Y."/>
            <person name="Tsuchikane K."/>
            <person name="Noguchi M."/>
            <person name="Hirakata S."/>
            <person name="Ichikawa N."/>
            <person name="Ohji S."/>
            <person name="Yamazoe A."/>
            <person name="Fujita N."/>
        </authorList>
    </citation>
    <scope>NUCLEOTIDE SEQUENCE [LARGE SCALE GENOMIC DNA]</scope>
    <source>
        <strain evidence="4 5">NBRC 104587</strain>
    </source>
</reference>
<dbReference type="eggNOG" id="COG3616">
    <property type="taxonomic scope" value="Bacteria"/>
</dbReference>
<dbReference type="STRING" id="1219077.VAZ01S_059_00080"/>
<protein>
    <recommendedName>
        <fullName evidence="3">D-serine dehydratase-like domain-containing protein</fullName>
    </recommendedName>
</protein>
<dbReference type="OrthoDB" id="9772497at2"/>
<organism evidence="4 5">
    <name type="scientific">Vibrio azureus NBRC 104587</name>
    <dbReference type="NCBI Taxonomy" id="1219077"/>
    <lineage>
        <taxon>Bacteria</taxon>
        <taxon>Pseudomonadati</taxon>
        <taxon>Pseudomonadota</taxon>
        <taxon>Gammaproteobacteria</taxon>
        <taxon>Vibrionales</taxon>
        <taxon>Vibrionaceae</taxon>
        <taxon>Vibrio</taxon>
    </lineage>
</organism>
<comment type="similarity">
    <text evidence="1">Belongs to the DSD1 family.</text>
</comment>
<dbReference type="InterPro" id="IPR029066">
    <property type="entry name" value="PLP-binding_barrel"/>
</dbReference>
<feature type="domain" description="D-serine dehydratase-like" evidence="3">
    <location>
        <begin position="263"/>
        <end position="351"/>
    </location>
</feature>
<dbReference type="Proteomes" id="UP000016567">
    <property type="component" value="Unassembled WGS sequence"/>
</dbReference>
<dbReference type="Pfam" id="PF01168">
    <property type="entry name" value="Ala_racemase_N"/>
    <property type="match status" value="1"/>
</dbReference>
<dbReference type="Gene3D" id="2.40.37.20">
    <property type="entry name" value="D-serine dehydratase-like domain"/>
    <property type="match status" value="1"/>
</dbReference>
<evidence type="ECO:0000256" key="2">
    <source>
        <dbReference type="ARBA" id="ARBA00023239"/>
    </source>
</evidence>
<keyword evidence="2" id="KW-0456">Lyase</keyword>
<dbReference type="Pfam" id="PF14031">
    <property type="entry name" value="D-ser_dehydrat"/>
    <property type="match status" value="1"/>
</dbReference>
<name>U3C6M6_9VIBR</name>
<dbReference type="AlphaFoldDB" id="U3C6M6"/>
<dbReference type="InterPro" id="IPR042208">
    <property type="entry name" value="D-ser_dehydrat-like_sf"/>
</dbReference>
<dbReference type="GO" id="GO:0036088">
    <property type="term" value="P:D-serine catabolic process"/>
    <property type="evidence" value="ECO:0007669"/>
    <property type="project" value="TreeGrafter"/>
</dbReference>
<keyword evidence="5" id="KW-1185">Reference proteome</keyword>
<dbReference type="RefSeq" id="WP_021710792.1">
    <property type="nucleotide sequence ID" value="NZ_BAOB01000241.1"/>
</dbReference>
<dbReference type="InterPro" id="IPR026956">
    <property type="entry name" value="D-ser_dehydrat-like_dom"/>
</dbReference>
<dbReference type="SUPFAM" id="SSF51419">
    <property type="entry name" value="PLP-binding barrel"/>
    <property type="match status" value="1"/>
</dbReference>
<dbReference type="PANTHER" id="PTHR28004">
    <property type="entry name" value="ZGC:162816-RELATED"/>
    <property type="match status" value="1"/>
</dbReference>
<proteinExistence type="inferred from homology"/>
<dbReference type="InterPro" id="IPR001608">
    <property type="entry name" value="Ala_racemase_N"/>
</dbReference>
<gene>
    <name evidence="4" type="ORF">VAZ01S_059_00080</name>
</gene>
<accession>U3C6M6</accession>
<evidence type="ECO:0000259" key="3">
    <source>
        <dbReference type="SMART" id="SM01119"/>
    </source>
</evidence>
<dbReference type="SMART" id="SM01119">
    <property type="entry name" value="D-ser_dehydrat"/>
    <property type="match status" value="1"/>
</dbReference>
<evidence type="ECO:0000313" key="4">
    <source>
        <dbReference type="EMBL" id="GAD77049.1"/>
    </source>
</evidence>
<evidence type="ECO:0000313" key="5">
    <source>
        <dbReference type="Proteomes" id="UP000016567"/>
    </source>
</evidence>
<comment type="caution">
    <text evidence="4">The sequence shown here is derived from an EMBL/GenBank/DDBJ whole genome shotgun (WGS) entry which is preliminary data.</text>
</comment>
<dbReference type="EMBL" id="BATL01000059">
    <property type="protein sequence ID" value="GAD77049.1"/>
    <property type="molecule type" value="Genomic_DNA"/>
</dbReference>
<dbReference type="GO" id="GO:0008721">
    <property type="term" value="F:D-serine ammonia-lyase activity"/>
    <property type="evidence" value="ECO:0007669"/>
    <property type="project" value="TreeGrafter"/>
</dbReference>